<feature type="domain" description="Flagellar Assembly Protein A N-terminal region" evidence="1">
    <location>
        <begin position="72"/>
        <end position="263"/>
    </location>
</feature>
<gene>
    <name evidence="2" type="ORF">IO99_01050</name>
</gene>
<dbReference type="InterPro" id="IPR046865">
    <property type="entry name" value="FapA_b_solenoid"/>
</dbReference>
<dbReference type="PANTHER" id="PTHR38032">
    <property type="entry name" value="POLYMERASE-RELATED"/>
    <property type="match status" value="1"/>
</dbReference>
<dbReference type="eggNOG" id="COG1315">
    <property type="taxonomic scope" value="Bacteria"/>
</dbReference>
<dbReference type="InterPro" id="IPR046866">
    <property type="entry name" value="FapA_N"/>
</dbReference>
<dbReference type="STRING" id="318464.IO99_01050"/>
<dbReference type="Pfam" id="PF20250">
    <property type="entry name" value="FapA_N"/>
    <property type="match status" value="1"/>
</dbReference>
<dbReference type="AlphaFoldDB" id="A0A084JIJ7"/>
<dbReference type="RefSeq" id="WP_035129189.1">
    <property type="nucleotide sequence ID" value="NZ_JPMD01000001.1"/>
</dbReference>
<dbReference type="EMBL" id="JPMD01000001">
    <property type="protein sequence ID" value="KEZ88781.1"/>
    <property type="molecule type" value="Genomic_DNA"/>
</dbReference>
<keyword evidence="3" id="KW-1185">Reference proteome</keyword>
<dbReference type="Proteomes" id="UP000028542">
    <property type="component" value="Unassembled WGS sequence"/>
</dbReference>
<name>A0A084JIJ7_9CLOT</name>
<organism evidence="2 3">
    <name type="scientific">Clostridium sulfidigenes</name>
    <dbReference type="NCBI Taxonomy" id="318464"/>
    <lineage>
        <taxon>Bacteria</taxon>
        <taxon>Bacillati</taxon>
        <taxon>Bacillota</taxon>
        <taxon>Clostridia</taxon>
        <taxon>Eubacteriales</taxon>
        <taxon>Clostridiaceae</taxon>
        <taxon>Clostridium</taxon>
    </lineage>
</organism>
<sequence>MEDKTLRETAKVLDGKLIITDDENNSEGPWIVKGKDVSLFVDEQEVKGRVRVNSESKIDITFNESKAMRELNINISEDKMIASISINYSPEVIYTLEDTPEAPMITLNAKVKEEKFPPKFTRDEILKELKDRNIIYGIDNKIIDDIRNMDKIENVIVARGKEPVEPIDDVLEVYFDTNAHKGFKSDQCGNVDFKSIGSITSVKKDDILAKRTVGKEGTIGINLFSQPIQPRKRKVKDMMVKTGCKFKDKDTIVSTMEGKPQVKGCVFQVNNVHEVVSDVDITTGDINFIGDVIINADVKDGMKVKSGNTIIIKGNAVRCSLWSEGDMQIIGSAISSTIKIRSEFSEFKGYLEELSAIVDSFHSLYKAVIAVKESGDIKGNIRDCDIIGLVIKSKFPLITKIINKVLSTMVEINDNNNELFRVLKIKYANKNYMLISGVEELIKVKTLAEEKIKAIEAMKDINSDATIGYIQDCTVFCSGSLTVNGKGVYKSNVYAEKGIYFTGEGQCELRGGKVKAKSEIKAKIVGSPSGVMTEVVVDKEGHIYCDIAYLNTKFIVGNMETIMDETCKSVHVYIDKNRELIVEKFKI</sequence>
<comment type="caution">
    <text evidence="2">The sequence shown here is derived from an EMBL/GenBank/DDBJ whole genome shotgun (WGS) entry which is preliminary data.</text>
</comment>
<evidence type="ECO:0000313" key="2">
    <source>
        <dbReference type="EMBL" id="KEZ88781.1"/>
    </source>
</evidence>
<reference evidence="2 3" key="1">
    <citation type="submission" date="2014-07" db="EMBL/GenBank/DDBJ databases">
        <title>Draft genome of Clostridium sulfidigenes 113A isolated from sediments associated with methane hydrate from Krishna Godavari basin.</title>
        <authorList>
            <person name="Honkalas V.S."/>
            <person name="Dabir A.P."/>
            <person name="Arora P."/>
            <person name="Dhakephalkar P.K."/>
        </authorList>
    </citation>
    <scope>NUCLEOTIDE SEQUENCE [LARGE SCALE GENOMIC DNA]</scope>
    <source>
        <strain evidence="2 3">113A</strain>
    </source>
</reference>
<accession>A0A084JIJ7</accession>
<dbReference type="InterPro" id="IPR005646">
    <property type="entry name" value="FapA"/>
</dbReference>
<evidence type="ECO:0000313" key="3">
    <source>
        <dbReference type="Proteomes" id="UP000028542"/>
    </source>
</evidence>
<protein>
    <recommendedName>
        <fullName evidence="1">Flagellar Assembly Protein A N-terminal region domain-containing protein</fullName>
    </recommendedName>
</protein>
<dbReference type="Pfam" id="PF03961">
    <property type="entry name" value="FapA"/>
    <property type="match status" value="1"/>
</dbReference>
<dbReference type="PANTHER" id="PTHR38032:SF1">
    <property type="entry name" value="RNA-BINDING PROTEIN KHPB N-TERMINAL DOMAIN-CONTAINING PROTEIN"/>
    <property type="match status" value="1"/>
</dbReference>
<proteinExistence type="predicted"/>
<evidence type="ECO:0000259" key="1">
    <source>
        <dbReference type="Pfam" id="PF20250"/>
    </source>
</evidence>